<feature type="region of interest" description="Disordered" evidence="1">
    <location>
        <begin position="748"/>
        <end position="768"/>
    </location>
</feature>
<sequence>MQDADWFLRRACEFLGCATATKAANSDLLRSFVTGDVQELLVCKGLHNRSVAEEAHSDLPTSATASGAQSPSSPAPAVELQGAGRTLPDVTTEAEDQTAASVNEAAQPETAAAEENPKLHVCLAGAALPPTLQGCPAVCFARRGASVSNAESITKSQDERRNAKVTTLLLPHGPSLSSLHLLLTHVLAPLAAQQQGAGLDAVQGSSDSAAGSGEAPDGASAAEEAVASAASHIGSTSTSDDPAVAGAAAELLAATHKLAAQVAACQKHLRSEVGVQLPAADLRDVAAAARSEDSVLACERCMEEWVRLTSAVLQREAAQSPRGRGPLAELQFWQARGEVCGGLLEQLSVPAVRATQGVVEAAGRDHNLAASFRAQLSELARVCVEARDNTRFLLSMERHFQALGGGSLSAVADALAPMLNALRTIWVVSRYYGDDVHMSSLLERIAAGLQDRLDGVLDMGQLFRAPVAESLELVRTCKAIAGGWQAHYLAMRERLEASGHPARWEFSRQLLFENTNYAAEAVDDFKQFLGPELKAVTGDTSVIEEVSVMVQAMVEPVEGVAFNPLDRGQAEAWRAVRSRFARDADDIKLATRDLIDTCFRKLRSVDAAAQLLHSFQRIQAQGAMQQQMADKLAAVLEHFIREVHTVRQLFDGGKDSPPLTRNMPPVSGAVRWSRGLLVRLRRTWVRLQGLTTELDALDQGRRAAAAMTELSKDMLRYEKTRFATWSSTVDAAVTAGLQQPLLCRQAAPASATGADGPPAAQVPGGGVGDGGVAGGGDVAINFPPALLLLMREAKYLDQQGFAVPQQAINLALQEPQIRGQFQALQAMLLRHRGAIAPLNSSERSLLREQVAALEAALQPGLSRINWTSLTIPGFVAAVNKAVDRFAALVAQVQKNTTMIDRTVFHITRARLVPPATTCAAQAPIGAAPVQPSGNDTAAAAAAEAAAAAVAAAAAAEAMEGDAAGLPPGEGAAPSPVEPGSPPAAAAAERPFVGREQSEPEQAQPPVPAQEATPGQSGELASTSGGGSQAAVHMGAAHGLDGGADADVPDLQEFVEECEHHRQKVLEGLVARYRSVGPLLVKVEELVEGTATGKSPRLAGYYAYWERRLFGAVTSMVASGLQALHTRMQACRAGSSDGGAAANGEQQEEGAEEAGGDRGPKPLFRVALSLIQSEVVVVPSTGEVSTALSRLVHNLAESGKPFVRWMDGTCIEAPEQQVYGEDAEPFVFSFNADVGHSPVVGRAVLAVQQEVQRAAVGVGRAAARWRVFGALTKKLSLAAAEERMAQYWRVGEEAWAAGMDQDVLFVRVRCAPLAAAVRDEAQAWVRGIAQVVAEEDRRQLDELRLQASNWQYIDLRVQQVYCNNHCLNTRPIKLPACANPLKAAELLAEVTVQPLDEPGVDSVRAALAAVRKAGPGVEATCDELEGRVQTRLSLAAPRDVAAMLGELATISDVLASWKKLQQEAAAREEQGVDVLQVTADSPQSGLLSEGSITLQRSNPLSRAPSTASASHDSKQIRYALNPAITMADDVGLPKSTLQKSIKDLVPKDMRIASEASDLLVQCCNQFVHLLSTQANDISEREKRSTITPEHVVKALEELEFGEQYIEAVKAVWEEWKVDNKEHRELKGSKKGDHSGLTQQQLVELQQKLFEEARAATLSGPLPSLAADHAIAAAPPAGAPQQQDQQQPQQQGLGAAAAGASPIPEAADGDEEEDLGDVESEEVEDELMEA</sequence>
<keyword evidence="5" id="KW-1185">Reference proteome</keyword>
<reference evidence="4" key="2">
    <citation type="submission" date="2020-11" db="EMBL/GenBank/DDBJ databases">
        <authorList>
            <person name="Cecchin M."/>
            <person name="Marcolungo L."/>
            <person name="Rossato M."/>
            <person name="Girolomoni L."/>
            <person name="Cosentino E."/>
            <person name="Cuine S."/>
            <person name="Li-Beisson Y."/>
            <person name="Delledonne M."/>
            <person name="Ballottari M."/>
        </authorList>
    </citation>
    <scope>NUCLEOTIDE SEQUENCE</scope>
    <source>
        <strain evidence="4">211/11P</strain>
        <tissue evidence="4">Whole cell</tissue>
    </source>
</reference>
<dbReference type="InterPro" id="IPR013594">
    <property type="entry name" value="Dynein_heavy_tail"/>
</dbReference>
<dbReference type="PANTHER" id="PTHR22878">
    <property type="entry name" value="DYNEIN HEAVY CHAIN 6, AXONEMAL-LIKE-RELATED"/>
    <property type="match status" value="1"/>
</dbReference>
<feature type="region of interest" description="Disordered" evidence="1">
    <location>
        <begin position="1670"/>
        <end position="1728"/>
    </location>
</feature>
<dbReference type="GO" id="GO:0045505">
    <property type="term" value="F:dynein intermediate chain binding"/>
    <property type="evidence" value="ECO:0007669"/>
    <property type="project" value="InterPro"/>
</dbReference>
<feature type="compositionally biased region" description="Low complexity" evidence="1">
    <location>
        <begin position="104"/>
        <end position="114"/>
    </location>
</feature>
<proteinExistence type="predicted"/>
<accession>A0A9D4TKK4</accession>
<dbReference type="GO" id="GO:0007018">
    <property type="term" value="P:microtubule-based movement"/>
    <property type="evidence" value="ECO:0007669"/>
    <property type="project" value="InterPro"/>
</dbReference>
<feature type="compositionally biased region" description="Acidic residues" evidence="1">
    <location>
        <begin position="1705"/>
        <end position="1728"/>
    </location>
</feature>
<dbReference type="Pfam" id="PF08385">
    <property type="entry name" value="DHC_N1"/>
    <property type="match status" value="1"/>
</dbReference>
<dbReference type="EMBL" id="SIDB01000009">
    <property type="protein sequence ID" value="KAI3428256.1"/>
    <property type="molecule type" value="Genomic_DNA"/>
</dbReference>
<evidence type="ECO:0000313" key="4">
    <source>
        <dbReference type="EMBL" id="KAI3428256.1"/>
    </source>
</evidence>
<feature type="compositionally biased region" description="Polar residues" evidence="1">
    <location>
        <begin position="1485"/>
        <end position="1509"/>
    </location>
</feature>
<dbReference type="GO" id="GO:0051959">
    <property type="term" value="F:dynein light intermediate chain binding"/>
    <property type="evidence" value="ECO:0007669"/>
    <property type="project" value="InterPro"/>
</dbReference>
<feature type="compositionally biased region" description="Low complexity" evidence="1">
    <location>
        <begin position="753"/>
        <end position="762"/>
    </location>
</feature>
<feature type="region of interest" description="Disordered" evidence="1">
    <location>
        <begin position="54"/>
        <end position="80"/>
    </location>
</feature>
<dbReference type="GO" id="GO:0046982">
    <property type="term" value="F:protein heterodimerization activity"/>
    <property type="evidence" value="ECO:0007669"/>
    <property type="project" value="InterPro"/>
</dbReference>
<dbReference type="GO" id="GO:0030286">
    <property type="term" value="C:dynein complex"/>
    <property type="evidence" value="ECO:0007669"/>
    <property type="project" value="InterPro"/>
</dbReference>
<dbReference type="CDD" id="cd22905">
    <property type="entry name" value="HFD_Dr1"/>
    <property type="match status" value="1"/>
</dbReference>
<dbReference type="PANTHER" id="PTHR22878:SF63">
    <property type="entry name" value="DYNEIN AXONEMAL HEAVY CHAIN 10"/>
    <property type="match status" value="1"/>
</dbReference>
<feature type="compositionally biased region" description="Low complexity" evidence="1">
    <location>
        <begin position="60"/>
        <end position="77"/>
    </location>
</feature>
<evidence type="ECO:0008006" key="6">
    <source>
        <dbReference type="Google" id="ProtNLM"/>
    </source>
</evidence>
<dbReference type="Pfam" id="PF00808">
    <property type="entry name" value="CBFD_NFYB_HMF"/>
    <property type="match status" value="1"/>
</dbReference>
<dbReference type="Gene3D" id="1.10.20.10">
    <property type="entry name" value="Histone, subunit A"/>
    <property type="match status" value="1"/>
</dbReference>
<gene>
    <name evidence="4" type="ORF">D9Q98_006635</name>
</gene>
<evidence type="ECO:0000256" key="1">
    <source>
        <dbReference type="SAM" id="MobiDB-lite"/>
    </source>
</evidence>
<feature type="domain" description="Dynein heavy chain tail" evidence="3">
    <location>
        <begin position="298"/>
        <end position="874"/>
    </location>
</feature>
<feature type="region of interest" description="Disordered" evidence="1">
    <location>
        <begin position="1485"/>
        <end position="1511"/>
    </location>
</feature>
<comment type="caution">
    <text evidence="4">The sequence shown here is derived from an EMBL/GenBank/DDBJ whole genome shotgun (WGS) entry which is preliminary data.</text>
</comment>
<feature type="compositionally biased region" description="Polar residues" evidence="1">
    <location>
        <begin position="1012"/>
        <end position="1022"/>
    </location>
</feature>
<feature type="region of interest" description="Disordered" evidence="1">
    <location>
        <begin position="1132"/>
        <end position="1158"/>
    </location>
</feature>
<dbReference type="InterPro" id="IPR026983">
    <property type="entry name" value="DHC"/>
</dbReference>
<evidence type="ECO:0000259" key="3">
    <source>
        <dbReference type="Pfam" id="PF08385"/>
    </source>
</evidence>
<feature type="region of interest" description="Disordered" evidence="1">
    <location>
        <begin position="961"/>
        <end position="1030"/>
    </location>
</feature>
<dbReference type="SUPFAM" id="SSF47113">
    <property type="entry name" value="Histone-fold"/>
    <property type="match status" value="1"/>
</dbReference>
<dbReference type="InterPro" id="IPR003958">
    <property type="entry name" value="CBFA_NFYB_domain"/>
</dbReference>
<reference evidence="4" key="1">
    <citation type="journal article" date="2019" name="Plant J.">
        <title>Chlorella vulgaris genome assembly and annotation reveals the molecular basis for metabolic acclimation to high light conditions.</title>
        <authorList>
            <person name="Cecchin M."/>
            <person name="Marcolungo L."/>
            <person name="Rossato M."/>
            <person name="Girolomoni L."/>
            <person name="Cosentino E."/>
            <person name="Cuine S."/>
            <person name="Li-Beisson Y."/>
            <person name="Delledonne M."/>
            <person name="Ballottari M."/>
        </authorList>
    </citation>
    <scope>NUCLEOTIDE SEQUENCE</scope>
    <source>
        <strain evidence="4">211/11P</strain>
    </source>
</reference>
<feature type="compositionally biased region" description="Low complexity" evidence="1">
    <location>
        <begin position="1670"/>
        <end position="1704"/>
    </location>
</feature>
<feature type="domain" description="Transcription factor CBF/NF-Y/archaeal histone" evidence="2">
    <location>
        <begin position="1530"/>
        <end position="1594"/>
    </location>
</feature>
<dbReference type="OrthoDB" id="513029at2759"/>
<protein>
    <recommendedName>
        <fullName evidence="6">Transcription factor CBF/NF-Y/archaeal histone domain-containing protein</fullName>
    </recommendedName>
</protein>
<evidence type="ECO:0000259" key="2">
    <source>
        <dbReference type="Pfam" id="PF00808"/>
    </source>
</evidence>
<feature type="region of interest" description="Disordered" evidence="1">
    <location>
        <begin position="92"/>
        <end position="114"/>
    </location>
</feature>
<organism evidence="4 5">
    <name type="scientific">Chlorella vulgaris</name>
    <name type="common">Green alga</name>
    <dbReference type="NCBI Taxonomy" id="3077"/>
    <lineage>
        <taxon>Eukaryota</taxon>
        <taxon>Viridiplantae</taxon>
        <taxon>Chlorophyta</taxon>
        <taxon>core chlorophytes</taxon>
        <taxon>Trebouxiophyceae</taxon>
        <taxon>Chlorellales</taxon>
        <taxon>Chlorellaceae</taxon>
        <taxon>Chlorella clade</taxon>
        <taxon>Chlorella</taxon>
    </lineage>
</organism>
<feature type="compositionally biased region" description="Low complexity" evidence="1">
    <location>
        <begin position="961"/>
        <end position="974"/>
    </location>
</feature>
<dbReference type="Proteomes" id="UP001055712">
    <property type="component" value="Unassembled WGS sequence"/>
</dbReference>
<name>A0A9D4TKK4_CHLVU</name>
<evidence type="ECO:0000313" key="5">
    <source>
        <dbReference type="Proteomes" id="UP001055712"/>
    </source>
</evidence>
<feature type="region of interest" description="Disordered" evidence="1">
    <location>
        <begin position="198"/>
        <end position="241"/>
    </location>
</feature>
<feature type="compositionally biased region" description="Low complexity" evidence="1">
    <location>
        <begin position="198"/>
        <end position="231"/>
    </location>
</feature>
<dbReference type="InterPro" id="IPR009072">
    <property type="entry name" value="Histone-fold"/>
</dbReference>
<feature type="compositionally biased region" description="Low complexity" evidence="1">
    <location>
        <begin position="1132"/>
        <end position="1144"/>
    </location>
</feature>